<comment type="caution">
    <text evidence="3">The sequence shown here is derived from an EMBL/GenBank/DDBJ whole genome shotgun (WGS) entry which is preliminary data.</text>
</comment>
<protein>
    <recommendedName>
        <fullName evidence="2">Reverse transcriptase Ty1/copia-type domain-containing protein</fullName>
    </recommendedName>
</protein>
<feature type="compositionally biased region" description="Basic and acidic residues" evidence="1">
    <location>
        <begin position="80"/>
        <end position="92"/>
    </location>
</feature>
<sequence>MRQQEPSSATEKRPRGSNGPSPDQLVLSAARGPNPDQSVLGAAPLEQIMGWTSEIRANWLIDTESGSGSGNSTKSVEISKTYREGPHGKELSTNEDNASEEVISQRVSSRLKDFIIHTARYETPLLHSSPRTPQVVRDQKWRIAMTEEIRALELNRTWTIEQLPPGKRPIGCKWMYKVKRRADGRVERYKARLVAKGFTQVEGIDYHETFASVAKLVTVRCLLTVVVANE</sequence>
<evidence type="ECO:0000313" key="4">
    <source>
        <dbReference type="Proteomes" id="UP000233551"/>
    </source>
</evidence>
<dbReference type="Proteomes" id="UP000233551">
    <property type="component" value="Unassembled WGS sequence"/>
</dbReference>
<organism evidence="3 4">
    <name type="scientific">Punica granatum</name>
    <name type="common">Pomegranate</name>
    <dbReference type="NCBI Taxonomy" id="22663"/>
    <lineage>
        <taxon>Eukaryota</taxon>
        <taxon>Viridiplantae</taxon>
        <taxon>Streptophyta</taxon>
        <taxon>Embryophyta</taxon>
        <taxon>Tracheophyta</taxon>
        <taxon>Spermatophyta</taxon>
        <taxon>Magnoliopsida</taxon>
        <taxon>eudicotyledons</taxon>
        <taxon>Gunneridae</taxon>
        <taxon>Pentapetalae</taxon>
        <taxon>rosids</taxon>
        <taxon>malvids</taxon>
        <taxon>Myrtales</taxon>
        <taxon>Lythraceae</taxon>
        <taxon>Punica</taxon>
    </lineage>
</organism>
<feature type="region of interest" description="Disordered" evidence="1">
    <location>
        <begin position="62"/>
        <end position="100"/>
    </location>
</feature>
<dbReference type="STRING" id="22663.A0A2I0KJ94"/>
<reference evidence="3 4" key="1">
    <citation type="submission" date="2017-11" db="EMBL/GenBank/DDBJ databases">
        <title>De-novo sequencing of pomegranate (Punica granatum L.) genome.</title>
        <authorList>
            <person name="Akparov Z."/>
            <person name="Amiraslanov A."/>
            <person name="Hajiyeva S."/>
            <person name="Abbasov M."/>
            <person name="Kaur K."/>
            <person name="Hamwieh A."/>
            <person name="Solovyev V."/>
            <person name="Salamov A."/>
            <person name="Braich B."/>
            <person name="Kosarev P."/>
            <person name="Mahmoud A."/>
            <person name="Hajiyev E."/>
            <person name="Babayeva S."/>
            <person name="Izzatullayeva V."/>
            <person name="Mammadov A."/>
            <person name="Mammadov A."/>
            <person name="Sharifova S."/>
            <person name="Ojaghi J."/>
            <person name="Eynullazada K."/>
            <person name="Bayramov B."/>
            <person name="Abdulazimova A."/>
            <person name="Shahmuradov I."/>
        </authorList>
    </citation>
    <scope>NUCLEOTIDE SEQUENCE [LARGE SCALE GENOMIC DNA]</scope>
    <source>
        <strain evidence="4">cv. AG2017</strain>
        <tissue evidence="3">Leaf</tissue>
    </source>
</reference>
<dbReference type="EMBL" id="PGOL01000549">
    <property type="protein sequence ID" value="PKI68519.1"/>
    <property type="molecule type" value="Genomic_DNA"/>
</dbReference>
<gene>
    <name evidence="3" type="ORF">CRG98_011068</name>
</gene>
<dbReference type="AlphaFoldDB" id="A0A2I0KJ94"/>
<accession>A0A2I0KJ94</accession>
<proteinExistence type="predicted"/>
<dbReference type="Pfam" id="PF07727">
    <property type="entry name" value="RVT_2"/>
    <property type="match status" value="1"/>
</dbReference>
<name>A0A2I0KJ94_PUNGR</name>
<feature type="region of interest" description="Disordered" evidence="1">
    <location>
        <begin position="1"/>
        <end position="40"/>
    </location>
</feature>
<evidence type="ECO:0000256" key="1">
    <source>
        <dbReference type="SAM" id="MobiDB-lite"/>
    </source>
</evidence>
<dbReference type="InterPro" id="IPR013103">
    <property type="entry name" value="RVT_2"/>
</dbReference>
<feature type="compositionally biased region" description="Polar residues" evidence="1">
    <location>
        <begin position="64"/>
        <end position="78"/>
    </location>
</feature>
<evidence type="ECO:0000313" key="3">
    <source>
        <dbReference type="EMBL" id="PKI68519.1"/>
    </source>
</evidence>
<evidence type="ECO:0000259" key="2">
    <source>
        <dbReference type="Pfam" id="PF07727"/>
    </source>
</evidence>
<feature type="domain" description="Reverse transcriptase Ty1/copia-type" evidence="2">
    <location>
        <begin position="155"/>
        <end position="229"/>
    </location>
</feature>
<keyword evidence="4" id="KW-1185">Reference proteome</keyword>